<evidence type="ECO:0000259" key="7">
    <source>
        <dbReference type="PROSITE" id="PS51485"/>
    </source>
</evidence>
<dbReference type="Gene3D" id="2.60.40.420">
    <property type="entry name" value="Cupredoxins - blue copper proteins"/>
    <property type="match status" value="1"/>
</dbReference>
<dbReference type="InterPro" id="IPR039391">
    <property type="entry name" value="Phytocyanin-like"/>
</dbReference>
<evidence type="ECO:0000256" key="6">
    <source>
        <dbReference type="SAM" id="SignalP"/>
    </source>
</evidence>
<reference evidence="8" key="1">
    <citation type="submission" date="2020-08" db="EMBL/GenBank/DDBJ databases">
        <title>Plant Genome Project.</title>
        <authorList>
            <person name="Zhang R.-G."/>
        </authorList>
    </citation>
    <scope>NUCLEOTIDE SEQUENCE</scope>
    <source>
        <strain evidence="8">WSP0</strain>
        <tissue evidence="8">Leaf</tissue>
    </source>
</reference>
<dbReference type="AlphaFoldDB" id="A0AAV6IE98"/>
<evidence type="ECO:0000256" key="2">
    <source>
        <dbReference type="ARBA" id="ARBA00023008"/>
    </source>
</evidence>
<keyword evidence="2" id="KW-0186">Copper</keyword>
<comment type="caution">
    <text evidence="8">The sequence shown here is derived from an EMBL/GenBank/DDBJ whole genome shotgun (WGS) entry which is preliminary data.</text>
</comment>
<keyword evidence="9" id="KW-1185">Reference proteome</keyword>
<dbReference type="SUPFAM" id="SSF49503">
    <property type="entry name" value="Cupredoxins"/>
    <property type="match status" value="1"/>
</dbReference>
<evidence type="ECO:0000313" key="9">
    <source>
        <dbReference type="Proteomes" id="UP000823749"/>
    </source>
</evidence>
<dbReference type="PROSITE" id="PS51485">
    <property type="entry name" value="PHYTOCYANIN"/>
    <property type="match status" value="1"/>
</dbReference>
<feature type="signal peptide" evidence="6">
    <location>
        <begin position="1"/>
        <end position="34"/>
    </location>
</feature>
<sequence length="132" mass="13925">MFHQGKGNAIFTAAAAAALVLCAVALFDGEAAEAASFIVGDAKGWVFDVNDWPNGKSFKAGDTLVFNYHPKSHNVVVVKESSDFNNCKVPAGATVFTSGKDKVALVRGQNLFICGRPGHCLFGFMKINVTAA</sequence>
<evidence type="ECO:0000256" key="3">
    <source>
        <dbReference type="ARBA" id="ARBA00023157"/>
    </source>
</evidence>
<keyword evidence="3" id="KW-1015">Disulfide bond</keyword>
<feature type="chain" id="PRO_5043944251" description="Basic blue protein" evidence="6">
    <location>
        <begin position="35"/>
        <end position="132"/>
    </location>
</feature>
<dbReference type="PANTHER" id="PTHR33021:SF341">
    <property type="entry name" value="BASIC BLUE PROTEIN-LIKE"/>
    <property type="match status" value="1"/>
</dbReference>
<evidence type="ECO:0000313" key="8">
    <source>
        <dbReference type="EMBL" id="KAG5525898.1"/>
    </source>
</evidence>
<dbReference type="Proteomes" id="UP000823749">
    <property type="component" value="Chromosome 11"/>
</dbReference>
<evidence type="ECO:0000256" key="4">
    <source>
        <dbReference type="ARBA" id="ARBA00071970"/>
    </source>
</evidence>
<proteinExistence type="predicted"/>
<dbReference type="PANTHER" id="PTHR33021">
    <property type="entry name" value="BLUE COPPER PROTEIN"/>
    <property type="match status" value="1"/>
</dbReference>
<dbReference type="EMBL" id="JACTNZ010000011">
    <property type="protein sequence ID" value="KAG5525898.1"/>
    <property type="molecule type" value="Genomic_DNA"/>
</dbReference>
<keyword evidence="6" id="KW-0732">Signal</keyword>
<dbReference type="InterPro" id="IPR003245">
    <property type="entry name" value="Phytocyanin_dom"/>
</dbReference>
<name>A0AAV6IE98_9ERIC</name>
<dbReference type="InterPro" id="IPR008972">
    <property type="entry name" value="Cupredoxin"/>
</dbReference>
<evidence type="ECO:0000256" key="1">
    <source>
        <dbReference type="ARBA" id="ARBA00022723"/>
    </source>
</evidence>
<dbReference type="GO" id="GO:0009055">
    <property type="term" value="F:electron transfer activity"/>
    <property type="evidence" value="ECO:0007669"/>
    <property type="project" value="InterPro"/>
</dbReference>
<accession>A0AAV6IE98</accession>
<gene>
    <name evidence="8" type="ORF">RHGRI_032258</name>
</gene>
<keyword evidence="1" id="KW-0479">Metal-binding</keyword>
<protein>
    <recommendedName>
        <fullName evidence="4">Basic blue protein</fullName>
    </recommendedName>
    <alternativeName>
        <fullName evidence="5">Plantacyanin</fullName>
    </alternativeName>
</protein>
<organism evidence="8 9">
    <name type="scientific">Rhododendron griersonianum</name>
    <dbReference type="NCBI Taxonomy" id="479676"/>
    <lineage>
        <taxon>Eukaryota</taxon>
        <taxon>Viridiplantae</taxon>
        <taxon>Streptophyta</taxon>
        <taxon>Embryophyta</taxon>
        <taxon>Tracheophyta</taxon>
        <taxon>Spermatophyta</taxon>
        <taxon>Magnoliopsida</taxon>
        <taxon>eudicotyledons</taxon>
        <taxon>Gunneridae</taxon>
        <taxon>Pentapetalae</taxon>
        <taxon>asterids</taxon>
        <taxon>Ericales</taxon>
        <taxon>Ericaceae</taxon>
        <taxon>Ericoideae</taxon>
        <taxon>Rhodoreae</taxon>
        <taxon>Rhododendron</taxon>
    </lineage>
</organism>
<feature type="domain" description="Phytocyanin" evidence="7">
    <location>
        <begin position="35"/>
        <end position="132"/>
    </location>
</feature>
<evidence type="ECO:0000256" key="5">
    <source>
        <dbReference type="ARBA" id="ARBA00082491"/>
    </source>
</evidence>
<dbReference type="CDD" id="cd11013">
    <property type="entry name" value="Plantacyanin"/>
    <property type="match status" value="1"/>
</dbReference>
<dbReference type="InterPro" id="IPR041844">
    <property type="entry name" value="Plantacyanin"/>
</dbReference>
<dbReference type="FunFam" id="2.60.40.420:FF:000013">
    <property type="entry name" value="basic blue protein-like"/>
    <property type="match status" value="1"/>
</dbReference>
<dbReference type="GO" id="GO:0005886">
    <property type="term" value="C:plasma membrane"/>
    <property type="evidence" value="ECO:0007669"/>
    <property type="project" value="TreeGrafter"/>
</dbReference>
<dbReference type="GO" id="GO:0046872">
    <property type="term" value="F:metal ion binding"/>
    <property type="evidence" value="ECO:0007669"/>
    <property type="project" value="UniProtKB-KW"/>
</dbReference>
<dbReference type="Pfam" id="PF02298">
    <property type="entry name" value="Cu_bind_like"/>
    <property type="match status" value="1"/>
</dbReference>